<evidence type="ECO:0000313" key="2">
    <source>
        <dbReference type="Proteomes" id="UP000253782"/>
    </source>
</evidence>
<reference evidence="1 2" key="1">
    <citation type="submission" date="2018-07" db="EMBL/GenBank/DDBJ databases">
        <title>Dyella tabacisoli L4-6T, whole genome shotgun sequence.</title>
        <authorList>
            <person name="Zhou X.-K."/>
            <person name="Li W.-J."/>
            <person name="Duan Y.-Q."/>
        </authorList>
    </citation>
    <scope>NUCLEOTIDE SEQUENCE [LARGE SCALE GENOMIC DNA]</scope>
    <source>
        <strain evidence="1 2">L4-6</strain>
    </source>
</reference>
<organism evidence="1 2">
    <name type="scientific">Dyella tabacisoli</name>
    <dbReference type="NCBI Taxonomy" id="2282381"/>
    <lineage>
        <taxon>Bacteria</taxon>
        <taxon>Pseudomonadati</taxon>
        <taxon>Pseudomonadota</taxon>
        <taxon>Gammaproteobacteria</taxon>
        <taxon>Lysobacterales</taxon>
        <taxon>Rhodanobacteraceae</taxon>
        <taxon>Dyella</taxon>
    </lineage>
</organism>
<comment type="caution">
    <text evidence="1">The sequence shown here is derived from an EMBL/GenBank/DDBJ whole genome shotgun (WGS) entry which is preliminary data.</text>
</comment>
<gene>
    <name evidence="1" type="ORF">DVJ77_19520</name>
</gene>
<dbReference type="Proteomes" id="UP000253782">
    <property type="component" value="Unassembled WGS sequence"/>
</dbReference>
<sequence length="114" mass="12020">MTVHGTSKSSDGMQFEGVSMITKCVRASANDKRHLRSRWVCAVSLAIAGAIPGQAGAMALELAQDEQAGIGKVVKKLEAVTVTGFVMAGEVWQQPSHSATDMRVSTPSFEEVGV</sequence>
<keyword evidence="2" id="KW-1185">Reference proteome</keyword>
<evidence type="ECO:0000313" key="1">
    <source>
        <dbReference type="EMBL" id="RDD80063.1"/>
    </source>
</evidence>
<accession>A0A369UI93</accession>
<name>A0A369UI93_9GAMM</name>
<dbReference type="AlphaFoldDB" id="A0A369UI93"/>
<protein>
    <submittedName>
        <fullName evidence="1">Uncharacterized protein</fullName>
    </submittedName>
</protein>
<dbReference type="EMBL" id="QQAH01000022">
    <property type="protein sequence ID" value="RDD80063.1"/>
    <property type="molecule type" value="Genomic_DNA"/>
</dbReference>
<proteinExistence type="predicted"/>